<feature type="region of interest" description="Disordered" evidence="1">
    <location>
        <begin position="1"/>
        <end position="32"/>
    </location>
</feature>
<accession>A0A0J8UUH1</accession>
<dbReference type="Proteomes" id="UP000054563">
    <property type="component" value="Unassembled WGS sequence"/>
</dbReference>
<organism evidence="2 3">
    <name type="scientific">Coccidioides immitis H538.4</name>
    <dbReference type="NCBI Taxonomy" id="396776"/>
    <lineage>
        <taxon>Eukaryota</taxon>
        <taxon>Fungi</taxon>
        <taxon>Dikarya</taxon>
        <taxon>Ascomycota</taxon>
        <taxon>Pezizomycotina</taxon>
        <taxon>Eurotiomycetes</taxon>
        <taxon>Eurotiomycetidae</taxon>
        <taxon>Onygenales</taxon>
        <taxon>Onygenaceae</taxon>
        <taxon>Coccidioides</taxon>
    </lineage>
</organism>
<reference evidence="3" key="1">
    <citation type="journal article" date="2010" name="Genome Res.">
        <title>Population genomic sequencing of Coccidioides fungi reveals recent hybridization and transposon control.</title>
        <authorList>
            <person name="Neafsey D.E."/>
            <person name="Barker B.M."/>
            <person name="Sharpton T.J."/>
            <person name="Stajich J.E."/>
            <person name="Park D.J."/>
            <person name="Whiston E."/>
            <person name="Hung C.-Y."/>
            <person name="McMahan C."/>
            <person name="White J."/>
            <person name="Sykes S."/>
            <person name="Heiman D."/>
            <person name="Young S."/>
            <person name="Zeng Q."/>
            <person name="Abouelleil A."/>
            <person name="Aftuck L."/>
            <person name="Bessette D."/>
            <person name="Brown A."/>
            <person name="FitzGerald M."/>
            <person name="Lui A."/>
            <person name="Macdonald J.P."/>
            <person name="Priest M."/>
            <person name="Orbach M.J."/>
            <person name="Galgiani J.N."/>
            <person name="Kirkland T.N."/>
            <person name="Cole G.T."/>
            <person name="Birren B.W."/>
            <person name="Henn M.R."/>
            <person name="Taylor J.W."/>
            <person name="Rounsley S.D."/>
        </authorList>
    </citation>
    <scope>NUCLEOTIDE SEQUENCE [LARGE SCALE GENOMIC DNA]</scope>
    <source>
        <strain evidence="3">H538.4</strain>
    </source>
</reference>
<proteinExistence type="predicted"/>
<evidence type="ECO:0000313" key="3">
    <source>
        <dbReference type="Proteomes" id="UP000054563"/>
    </source>
</evidence>
<dbReference type="EMBL" id="DS017036">
    <property type="protein sequence ID" value="KMU91448.1"/>
    <property type="molecule type" value="Genomic_DNA"/>
</dbReference>
<gene>
    <name evidence="2" type="ORF">CIHG_09317</name>
</gene>
<evidence type="ECO:0000313" key="2">
    <source>
        <dbReference type="EMBL" id="KMU91448.1"/>
    </source>
</evidence>
<evidence type="ECO:0000256" key="1">
    <source>
        <dbReference type="SAM" id="MobiDB-lite"/>
    </source>
</evidence>
<sequence length="129" mass="13867">MGTKRSPLLQESRSSSGGENEGGRLLQAPLEGKTTRTGLASVLPYLRSKAISADEETKTLDHSGSSTTRLVGCKRDKTAHLVHCSVLVAVLGCVDHAVFAVDARGWALRIRAQQLHHNSTRIESSFLSS</sequence>
<protein>
    <submittedName>
        <fullName evidence="2">Uncharacterized protein</fullName>
    </submittedName>
</protein>
<dbReference type="VEuPathDB" id="FungiDB:CIHG_09317"/>
<name>A0A0J8UUH1_COCIT</name>
<dbReference type="AlphaFoldDB" id="A0A0J8UUH1"/>